<dbReference type="VEuPathDB" id="FungiDB:P168DRAFT_315923"/>
<dbReference type="SUPFAM" id="SSF51735">
    <property type="entry name" value="NAD(P)-binding Rossmann-fold domains"/>
    <property type="match status" value="1"/>
</dbReference>
<dbReference type="Proteomes" id="UP000234254">
    <property type="component" value="Unassembled WGS sequence"/>
</dbReference>
<dbReference type="InterPro" id="IPR002347">
    <property type="entry name" value="SDR_fam"/>
</dbReference>
<dbReference type="EMBL" id="MSFM01000002">
    <property type="protein sequence ID" value="PKY07416.1"/>
    <property type="molecule type" value="Genomic_DNA"/>
</dbReference>
<evidence type="ECO:0000313" key="5">
    <source>
        <dbReference type="Proteomes" id="UP000234254"/>
    </source>
</evidence>
<sequence length="284" mass="30602">MQVALITGGASGIGLAVAKALTDRGNWTIHIVDRDAQRGSQTAQDLPNTTYHQADITDYADLANTFDHIFTSSGRRLEFVFANAGIIERTNFYEKKQPAATAPQPPDLRTIQVNLNGAIYTTHLALHYFRLSPANGHGASLLMTASCGGLYPSHYSPLYTASKYGVVGFMRSVANACFREGIRINALCPGIVQTNLVDAQGWSGFPPNLFIPVAQVAEVVLALVDGGEMVDATGKRVSEAYGCAVELSGSKYYFREQPAYCDAEMEEVMRATVLDNQVGAVLNG</sequence>
<dbReference type="InterPro" id="IPR020904">
    <property type="entry name" value="Sc_DH/Rdtase_CS"/>
</dbReference>
<dbReference type="OrthoDB" id="5371740at2759"/>
<organism evidence="4 5">
    <name type="scientific">Aspergillus campestris (strain IBT 28561)</name>
    <dbReference type="NCBI Taxonomy" id="1392248"/>
    <lineage>
        <taxon>Eukaryota</taxon>
        <taxon>Fungi</taxon>
        <taxon>Dikarya</taxon>
        <taxon>Ascomycota</taxon>
        <taxon>Pezizomycotina</taxon>
        <taxon>Eurotiomycetes</taxon>
        <taxon>Eurotiomycetidae</taxon>
        <taxon>Eurotiales</taxon>
        <taxon>Aspergillaceae</taxon>
        <taxon>Aspergillus</taxon>
        <taxon>Aspergillus subgen. Circumdati</taxon>
    </lineage>
</organism>
<dbReference type="GeneID" id="36547472"/>
<keyword evidence="5" id="KW-1185">Reference proteome</keyword>
<dbReference type="PANTHER" id="PTHR44229">
    <property type="entry name" value="15-HYDROXYPROSTAGLANDIN DEHYDROGENASE [NAD(+)]"/>
    <property type="match status" value="1"/>
</dbReference>
<name>A0A2I1DC13_ASPC2</name>
<gene>
    <name evidence="4" type="ORF">P168DRAFT_315923</name>
</gene>
<evidence type="ECO:0000256" key="3">
    <source>
        <dbReference type="ARBA" id="ARBA00023002"/>
    </source>
</evidence>
<dbReference type="InterPro" id="IPR036291">
    <property type="entry name" value="NAD(P)-bd_dom_sf"/>
</dbReference>
<comment type="caution">
    <text evidence="4">The sequence shown here is derived from an EMBL/GenBank/DDBJ whole genome shotgun (WGS) entry which is preliminary data.</text>
</comment>
<proteinExistence type="inferred from homology"/>
<accession>A0A2I1DC13</accession>
<keyword evidence="3" id="KW-0560">Oxidoreductase</keyword>
<dbReference type="RefSeq" id="XP_024696010.1">
    <property type="nucleotide sequence ID" value="XM_024839948.1"/>
</dbReference>
<dbReference type="Pfam" id="PF00106">
    <property type="entry name" value="adh_short"/>
    <property type="match status" value="1"/>
</dbReference>
<dbReference type="PANTHER" id="PTHR44229:SF4">
    <property type="entry name" value="15-HYDROXYPROSTAGLANDIN DEHYDROGENASE [NAD(+)]"/>
    <property type="match status" value="1"/>
</dbReference>
<comment type="similarity">
    <text evidence="1">Belongs to the short-chain dehydrogenases/reductases (SDR) family.</text>
</comment>
<dbReference type="AlphaFoldDB" id="A0A2I1DC13"/>
<reference evidence="4" key="1">
    <citation type="submission" date="2016-12" db="EMBL/GenBank/DDBJ databases">
        <title>The genomes of Aspergillus section Nigri reveals drivers in fungal speciation.</title>
        <authorList>
            <consortium name="DOE Joint Genome Institute"/>
            <person name="Vesth T.C."/>
            <person name="Nybo J."/>
            <person name="Theobald S."/>
            <person name="Brandl J."/>
            <person name="Frisvad J.C."/>
            <person name="Nielsen K.F."/>
            <person name="Lyhne E.K."/>
            <person name="Kogle M.E."/>
            <person name="Kuo A."/>
            <person name="Riley R."/>
            <person name="Clum A."/>
            <person name="Nolan M."/>
            <person name="Lipzen A."/>
            <person name="Salamov A."/>
            <person name="Henrissat B."/>
            <person name="Wiebenga A."/>
            <person name="De vries R.P."/>
            <person name="Grigoriev I.V."/>
            <person name="Mortensen U.H."/>
            <person name="Andersen M.R."/>
            <person name="Baker S.E."/>
        </authorList>
    </citation>
    <scope>NUCLEOTIDE SEQUENCE</scope>
    <source>
        <strain evidence="4">IBT 28561</strain>
    </source>
</reference>
<keyword evidence="2" id="KW-0521">NADP</keyword>
<dbReference type="PROSITE" id="PS00061">
    <property type="entry name" value="ADH_SHORT"/>
    <property type="match status" value="1"/>
</dbReference>
<dbReference type="GO" id="GO:0005737">
    <property type="term" value="C:cytoplasm"/>
    <property type="evidence" value="ECO:0007669"/>
    <property type="project" value="TreeGrafter"/>
</dbReference>
<dbReference type="GO" id="GO:0044550">
    <property type="term" value="P:secondary metabolite biosynthetic process"/>
    <property type="evidence" value="ECO:0007669"/>
    <property type="project" value="UniProtKB-ARBA"/>
</dbReference>
<dbReference type="Gene3D" id="3.40.50.720">
    <property type="entry name" value="NAD(P)-binding Rossmann-like Domain"/>
    <property type="match status" value="1"/>
</dbReference>
<dbReference type="PRINTS" id="PR00081">
    <property type="entry name" value="GDHRDH"/>
</dbReference>
<evidence type="ECO:0000313" key="4">
    <source>
        <dbReference type="EMBL" id="PKY07416.1"/>
    </source>
</evidence>
<protein>
    <submittedName>
        <fullName evidence="4">NAD(P)-binding protein</fullName>
    </submittedName>
</protein>
<evidence type="ECO:0000256" key="2">
    <source>
        <dbReference type="ARBA" id="ARBA00022857"/>
    </source>
</evidence>
<dbReference type="GO" id="GO:0016616">
    <property type="term" value="F:oxidoreductase activity, acting on the CH-OH group of donors, NAD or NADP as acceptor"/>
    <property type="evidence" value="ECO:0007669"/>
    <property type="project" value="TreeGrafter"/>
</dbReference>
<evidence type="ECO:0000256" key="1">
    <source>
        <dbReference type="ARBA" id="ARBA00006484"/>
    </source>
</evidence>